<organism evidence="2 3">
    <name type="scientific">Dendryphion nanum</name>
    <dbReference type="NCBI Taxonomy" id="256645"/>
    <lineage>
        <taxon>Eukaryota</taxon>
        <taxon>Fungi</taxon>
        <taxon>Dikarya</taxon>
        <taxon>Ascomycota</taxon>
        <taxon>Pezizomycotina</taxon>
        <taxon>Dothideomycetes</taxon>
        <taxon>Pleosporomycetidae</taxon>
        <taxon>Pleosporales</taxon>
        <taxon>Torulaceae</taxon>
        <taxon>Dendryphion</taxon>
    </lineage>
</organism>
<feature type="compositionally biased region" description="Polar residues" evidence="1">
    <location>
        <begin position="442"/>
        <end position="455"/>
    </location>
</feature>
<feature type="compositionally biased region" description="Polar residues" evidence="1">
    <location>
        <begin position="62"/>
        <end position="88"/>
    </location>
</feature>
<sequence length="642" mass="70167">MWKRLQGSREKDRTKKIGNPTLLETTYDQEHLQNIPTISHAQNATYQPNYESPGSAPYYDTLSPNDINNNEYRASEVPTVSSFYSQPSPALRSDYHYADAPQSDHDISPPSSPEPDQPRRNLGQPQRLRSMRDVSPVDDSRSRTSVAQRVGSNIPVLRKAPPSLRSDEPAGPPKKFWGGKVAPNSKVRWDEYSGEPTGSNAGKSGQVNPGSYAKGTPLSPPGSEKPRMGYRVSVTGGERANRASTKPSPVDTTLAKPRAPWKGASGRAEIVQPFKHQAATKSPNFFRKAEPSPILESPSDASNSLVATVAPADTAPVADVREQFDTHDNPIKPTVPLKVGKNSPPRSIASPVSPNYPANYNLASPTSLYSPNNNVAHSLPTPTTPTNRAYPVTNEAEIETEATRTNNSGELSTPANAKVVRKSVENTPGSNTSKDNGLGSRFSWTTYNTSTTYQHSPPASPPPPLPNGTPVLDQEPLPAASSILNRRRPVPTSDTLPIRKPIPGTTATNSRFTMASSGPSSPRPGSTFSTNTQKALPRPPTEISAADHVDILEAQIEDLRVRRSNVHRLLQDLYNAAPPNPLVTDFKRMRIVEKRKKDFEDELAEIKVEEHDVGLKLHRALRKRERADPGSESAIWIRRVTR</sequence>
<protein>
    <submittedName>
        <fullName evidence="2">Uncharacterized protein</fullName>
    </submittedName>
</protein>
<feature type="compositionally biased region" description="Polar residues" evidence="1">
    <location>
        <begin position="425"/>
        <end position="435"/>
    </location>
</feature>
<comment type="caution">
    <text evidence="2">The sequence shown here is derived from an EMBL/GenBank/DDBJ whole genome shotgun (WGS) entry which is preliminary data.</text>
</comment>
<feature type="compositionally biased region" description="Low complexity" evidence="1">
    <location>
        <begin position="516"/>
        <end position="526"/>
    </location>
</feature>
<feature type="compositionally biased region" description="Polar residues" evidence="1">
    <location>
        <begin position="242"/>
        <end position="251"/>
    </location>
</feature>
<dbReference type="AlphaFoldDB" id="A0A9P9J0N2"/>
<dbReference type="EMBL" id="JAGMWT010000001">
    <property type="protein sequence ID" value="KAH7139036.1"/>
    <property type="molecule type" value="Genomic_DNA"/>
</dbReference>
<gene>
    <name evidence="2" type="ORF">B0J11DRAFT_546596</name>
</gene>
<feature type="region of interest" description="Disordered" evidence="1">
    <location>
        <begin position="400"/>
        <end position="540"/>
    </location>
</feature>
<evidence type="ECO:0000313" key="3">
    <source>
        <dbReference type="Proteomes" id="UP000700596"/>
    </source>
</evidence>
<feature type="compositionally biased region" description="Polar residues" evidence="1">
    <location>
        <begin position="40"/>
        <end position="52"/>
    </location>
</feature>
<feature type="compositionally biased region" description="Basic and acidic residues" evidence="1">
    <location>
        <begin position="93"/>
        <end position="107"/>
    </location>
</feature>
<feature type="compositionally biased region" description="Polar residues" evidence="1">
    <location>
        <begin position="403"/>
        <end position="415"/>
    </location>
</feature>
<feature type="region of interest" description="Disordered" evidence="1">
    <location>
        <begin position="281"/>
        <end position="300"/>
    </location>
</feature>
<dbReference type="PANTHER" id="PTHR42023:SF1">
    <property type="entry name" value="BHLH DOMAIN-CONTAINING PROTEIN"/>
    <property type="match status" value="1"/>
</dbReference>
<dbReference type="PANTHER" id="PTHR42023">
    <property type="entry name" value="BHLH DOMAIN-CONTAINING PROTEIN"/>
    <property type="match status" value="1"/>
</dbReference>
<keyword evidence="3" id="KW-1185">Reference proteome</keyword>
<evidence type="ECO:0000256" key="1">
    <source>
        <dbReference type="SAM" id="MobiDB-lite"/>
    </source>
</evidence>
<feature type="region of interest" description="Disordered" evidence="1">
    <location>
        <begin position="1"/>
        <end position="22"/>
    </location>
</feature>
<evidence type="ECO:0000313" key="2">
    <source>
        <dbReference type="EMBL" id="KAH7139036.1"/>
    </source>
</evidence>
<dbReference type="Proteomes" id="UP000700596">
    <property type="component" value="Unassembled WGS sequence"/>
</dbReference>
<dbReference type="OrthoDB" id="4507572at2759"/>
<feature type="region of interest" description="Disordered" evidence="1">
    <location>
        <begin position="324"/>
        <end position="356"/>
    </location>
</feature>
<reference evidence="2" key="1">
    <citation type="journal article" date="2021" name="Nat. Commun.">
        <title>Genetic determinants of endophytism in the Arabidopsis root mycobiome.</title>
        <authorList>
            <person name="Mesny F."/>
            <person name="Miyauchi S."/>
            <person name="Thiergart T."/>
            <person name="Pickel B."/>
            <person name="Atanasova L."/>
            <person name="Karlsson M."/>
            <person name="Huettel B."/>
            <person name="Barry K.W."/>
            <person name="Haridas S."/>
            <person name="Chen C."/>
            <person name="Bauer D."/>
            <person name="Andreopoulos W."/>
            <person name="Pangilinan J."/>
            <person name="LaButti K."/>
            <person name="Riley R."/>
            <person name="Lipzen A."/>
            <person name="Clum A."/>
            <person name="Drula E."/>
            <person name="Henrissat B."/>
            <person name="Kohler A."/>
            <person name="Grigoriev I.V."/>
            <person name="Martin F.M."/>
            <person name="Hacquard S."/>
        </authorList>
    </citation>
    <scope>NUCLEOTIDE SEQUENCE</scope>
    <source>
        <strain evidence="2">MPI-CAGE-CH-0243</strain>
    </source>
</reference>
<feature type="compositionally biased region" description="Pro residues" evidence="1">
    <location>
        <begin position="458"/>
        <end position="467"/>
    </location>
</feature>
<feature type="compositionally biased region" description="Polar residues" evidence="1">
    <location>
        <begin position="505"/>
        <end position="515"/>
    </location>
</feature>
<accession>A0A9P9J0N2</accession>
<feature type="region of interest" description="Disordered" evidence="1">
    <location>
        <begin position="40"/>
        <end position="265"/>
    </location>
</feature>
<proteinExistence type="predicted"/>
<feature type="compositionally biased region" description="Polar residues" evidence="1">
    <location>
        <begin position="196"/>
        <end position="209"/>
    </location>
</feature>
<name>A0A9P9J0N2_9PLEO</name>